<accession>A0A7Y7IWB2</accession>
<proteinExistence type="predicted"/>
<reference evidence="1 2" key="1">
    <citation type="submission" date="2020-06" db="EMBL/GenBank/DDBJ databases">
        <title>Description of novel acetic acid bacteria.</title>
        <authorList>
            <person name="Sombolestani A."/>
        </authorList>
    </citation>
    <scope>NUCLEOTIDE SEQUENCE [LARGE SCALE GENOMIC DNA]</scope>
    <source>
        <strain evidence="1 2">LMG 31431</strain>
    </source>
</reference>
<sequence>MAAYAKIFRRPRLRSGNMMAAQGEIGPMPDCAIFADMGWEPRVVYDHPAWLRSPNVLVEVDRALRRGLRGIHGEVFLHRSATPLATVPLTDTEKTGQADLFLNACGGMRGV</sequence>
<dbReference type="RefSeq" id="WP_176640243.1">
    <property type="nucleotide sequence ID" value="NZ_JABXXP010000196.1"/>
</dbReference>
<organism evidence="1 2">
    <name type="scientific">Nguyenibacter vanlangensis</name>
    <dbReference type="NCBI Taxonomy" id="1216886"/>
    <lineage>
        <taxon>Bacteria</taxon>
        <taxon>Pseudomonadati</taxon>
        <taxon>Pseudomonadota</taxon>
        <taxon>Alphaproteobacteria</taxon>
        <taxon>Acetobacterales</taxon>
        <taxon>Acetobacteraceae</taxon>
        <taxon>Nguyenibacter</taxon>
    </lineage>
</organism>
<evidence type="ECO:0000313" key="2">
    <source>
        <dbReference type="Proteomes" id="UP000534870"/>
    </source>
</evidence>
<evidence type="ECO:0000313" key="1">
    <source>
        <dbReference type="EMBL" id="NVN11539.1"/>
    </source>
</evidence>
<comment type="caution">
    <text evidence="1">The sequence shown here is derived from an EMBL/GenBank/DDBJ whole genome shotgun (WGS) entry which is preliminary data.</text>
</comment>
<dbReference type="AlphaFoldDB" id="A0A7Y7IWB2"/>
<name>A0A7Y7IWB2_9PROT</name>
<dbReference type="Proteomes" id="UP000534870">
    <property type="component" value="Unassembled WGS sequence"/>
</dbReference>
<protein>
    <submittedName>
        <fullName evidence="1">Uncharacterized protein</fullName>
    </submittedName>
</protein>
<dbReference type="EMBL" id="JABXXP010000196">
    <property type="protein sequence ID" value="NVN11539.1"/>
    <property type="molecule type" value="Genomic_DNA"/>
</dbReference>
<gene>
    <name evidence="1" type="ORF">HUK84_10470</name>
</gene>